<dbReference type="AlphaFoldDB" id="A0A2T4U5F9"/>
<feature type="domain" description="N-acetyltransferase" evidence="1">
    <location>
        <begin position="8"/>
        <end position="151"/>
    </location>
</feature>
<evidence type="ECO:0000259" key="1">
    <source>
        <dbReference type="PROSITE" id="PS51186"/>
    </source>
</evidence>
<dbReference type="PANTHER" id="PTHR43792:SF13">
    <property type="entry name" value="ACETYLTRANSFERASE"/>
    <property type="match status" value="1"/>
</dbReference>
<dbReference type="Pfam" id="PF13302">
    <property type="entry name" value="Acetyltransf_3"/>
    <property type="match status" value="1"/>
</dbReference>
<dbReference type="Proteomes" id="UP000240509">
    <property type="component" value="Unassembled WGS sequence"/>
</dbReference>
<dbReference type="InterPro" id="IPR051531">
    <property type="entry name" value="N-acetyltransferase"/>
</dbReference>
<dbReference type="EMBL" id="PZJJ01000016">
    <property type="protein sequence ID" value="PTL38630.1"/>
    <property type="molecule type" value="Genomic_DNA"/>
</dbReference>
<proteinExistence type="predicted"/>
<dbReference type="InterPro" id="IPR016181">
    <property type="entry name" value="Acyl_CoA_acyltransferase"/>
</dbReference>
<name>A0A2T4U5F9_9BACI</name>
<dbReference type="OrthoDB" id="452315at2"/>
<dbReference type="PROSITE" id="PS51186">
    <property type="entry name" value="GNAT"/>
    <property type="match status" value="1"/>
</dbReference>
<accession>A0A2T4U5F9</accession>
<gene>
    <name evidence="2" type="ORF">C6Y45_10630</name>
</gene>
<organism evidence="2 3">
    <name type="scientific">Alkalicoccus saliphilus</name>
    <dbReference type="NCBI Taxonomy" id="200989"/>
    <lineage>
        <taxon>Bacteria</taxon>
        <taxon>Bacillati</taxon>
        <taxon>Bacillota</taxon>
        <taxon>Bacilli</taxon>
        <taxon>Bacillales</taxon>
        <taxon>Bacillaceae</taxon>
        <taxon>Alkalicoccus</taxon>
    </lineage>
</organism>
<dbReference type="RefSeq" id="WP_107585195.1">
    <property type="nucleotide sequence ID" value="NZ_PZJJ01000016.1"/>
</dbReference>
<dbReference type="Gene3D" id="3.40.630.30">
    <property type="match status" value="1"/>
</dbReference>
<evidence type="ECO:0000313" key="2">
    <source>
        <dbReference type="EMBL" id="PTL38630.1"/>
    </source>
</evidence>
<dbReference type="PANTHER" id="PTHR43792">
    <property type="entry name" value="GNAT FAMILY, PUTATIVE (AFU_ORTHOLOGUE AFUA_3G00765)-RELATED-RELATED"/>
    <property type="match status" value="1"/>
</dbReference>
<keyword evidence="3" id="KW-1185">Reference proteome</keyword>
<protein>
    <submittedName>
        <fullName evidence="2">GNAT family N-acetyltransferase</fullName>
    </submittedName>
</protein>
<dbReference type="GO" id="GO:0016747">
    <property type="term" value="F:acyltransferase activity, transferring groups other than amino-acyl groups"/>
    <property type="evidence" value="ECO:0007669"/>
    <property type="project" value="InterPro"/>
</dbReference>
<dbReference type="InterPro" id="IPR000182">
    <property type="entry name" value="GNAT_dom"/>
</dbReference>
<reference evidence="2 3" key="1">
    <citation type="submission" date="2018-03" db="EMBL/GenBank/DDBJ databases">
        <title>Alkalicoccus saliphilus sp. nov., isolated from a mineral pool.</title>
        <authorList>
            <person name="Zhao B."/>
        </authorList>
    </citation>
    <scope>NUCLEOTIDE SEQUENCE [LARGE SCALE GENOMIC DNA]</scope>
    <source>
        <strain evidence="2 3">6AG</strain>
    </source>
</reference>
<keyword evidence="2" id="KW-0808">Transferase</keyword>
<evidence type="ECO:0000313" key="3">
    <source>
        <dbReference type="Proteomes" id="UP000240509"/>
    </source>
</evidence>
<sequence>MELVIHSPRLRLEALSIDLFPSLLRANYFPAHLNAHLQSLQKDPSLYGWGPWIIFSNTTGEVIGDIGFKGKPQMDKGIEIGYGICKNQRRQGYASEALSAVLSYAFDQCRLARVTAECRHDNTGSIRVLENAGMLRAREQLQMVHWQLTLEQFMLNRPPELREKIQH</sequence>
<dbReference type="SUPFAM" id="SSF55729">
    <property type="entry name" value="Acyl-CoA N-acyltransferases (Nat)"/>
    <property type="match status" value="1"/>
</dbReference>
<dbReference type="CDD" id="cd04301">
    <property type="entry name" value="NAT_SF"/>
    <property type="match status" value="1"/>
</dbReference>
<comment type="caution">
    <text evidence="2">The sequence shown here is derived from an EMBL/GenBank/DDBJ whole genome shotgun (WGS) entry which is preliminary data.</text>
</comment>